<keyword evidence="4" id="KW-0949">S-adenosyl-L-methionine</keyword>
<evidence type="ECO:0000256" key="1">
    <source>
        <dbReference type="ARBA" id="ARBA00010815"/>
    </source>
</evidence>
<dbReference type="GO" id="GO:0008610">
    <property type="term" value="P:lipid biosynthetic process"/>
    <property type="evidence" value="ECO:0007669"/>
    <property type="project" value="InterPro"/>
</dbReference>
<protein>
    <submittedName>
        <fullName evidence="7">Class I SAM-dependent methyltransferase</fullName>
    </submittedName>
</protein>
<organism evidence="7 8">
    <name type="scientific">Alteromonas aestuariivivens</name>
    <dbReference type="NCBI Taxonomy" id="1938339"/>
    <lineage>
        <taxon>Bacteria</taxon>
        <taxon>Pseudomonadati</taxon>
        <taxon>Pseudomonadota</taxon>
        <taxon>Gammaproteobacteria</taxon>
        <taxon>Alteromonadales</taxon>
        <taxon>Alteromonadaceae</taxon>
        <taxon>Alteromonas/Salinimonas group</taxon>
        <taxon>Alteromonas</taxon>
    </lineage>
</organism>
<dbReference type="OrthoDB" id="9782855at2"/>
<evidence type="ECO:0000256" key="6">
    <source>
        <dbReference type="PIRSR" id="PIRSR003085-1"/>
    </source>
</evidence>
<dbReference type="GO" id="GO:0008168">
    <property type="term" value="F:methyltransferase activity"/>
    <property type="evidence" value="ECO:0007669"/>
    <property type="project" value="UniProtKB-KW"/>
</dbReference>
<evidence type="ECO:0000256" key="2">
    <source>
        <dbReference type="ARBA" id="ARBA00022603"/>
    </source>
</evidence>
<dbReference type="InterPro" id="IPR050723">
    <property type="entry name" value="CFA/CMAS"/>
</dbReference>
<reference evidence="8" key="1">
    <citation type="submission" date="2018-08" db="EMBL/GenBank/DDBJ databases">
        <authorList>
            <person name="Zhang J."/>
            <person name="Du Z.-J."/>
        </authorList>
    </citation>
    <scope>NUCLEOTIDE SEQUENCE [LARGE SCALE GENOMIC DNA]</scope>
    <source>
        <strain evidence="8">KCTC 52655</strain>
    </source>
</reference>
<name>A0A3D8MFJ7_9ALTE</name>
<dbReference type="Gene3D" id="3.40.50.150">
    <property type="entry name" value="Vaccinia Virus protein VP39"/>
    <property type="match status" value="1"/>
</dbReference>
<dbReference type="Proteomes" id="UP000256561">
    <property type="component" value="Unassembled WGS sequence"/>
</dbReference>
<dbReference type="AlphaFoldDB" id="A0A3D8MFJ7"/>
<evidence type="ECO:0000256" key="4">
    <source>
        <dbReference type="ARBA" id="ARBA00022691"/>
    </source>
</evidence>
<dbReference type="Pfam" id="PF02353">
    <property type="entry name" value="CMAS"/>
    <property type="match status" value="1"/>
</dbReference>
<comment type="similarity">
    <text evidence="1">Belongs to the CFA/CMAS family.</text>
</comment>
<dbReference type="GO" id="GO:0032259">
    <property type="term" value="P:methylation"/>
    <property type="evidence" value="ECO:0007669"/>
    <property type="project" value="UniProtKB-KW"/>
</dbReference>
<proteinExistence type="inferred from homology"/>
<gene>
    <name evidence="7" type="ORF">DXV75_02800</name>
</gene>
<keyword evidence="5" id="KW-0443">Lipid metabolism</keyword>
<dbReference type="InterPro" id="IPR029063">
    <property type="entry name" value="SAM-dependent_MTases_sf"/>
</dbReference>
<dbReference type="InterPro" id="IPR003333">
    <property type="entry name" value="CMAS"/>
</dbReference>
<sequence length="419" mass="48007">MPHAEIVSSPQSEATLSDKLCRSALFNVLTHLSYGHLEIMEGGHTVAQFGNPASSLKAKVNVNSAKAYRPLLLGGSIGAGESYMEGLWETPDLTSVIRIFARNLSALDKWEAKFRWLTLPVLKWQHFRRRNTHEQAKRNIEAHYDLGNRLYSHFLDRSMMYSSAIYPDTTTSLSEAQQHKLRVICDKLQLTSDDHLLEIGTGWGGLAVFAARHYGCQVTTTTISEEQYSYALDWVNKENLQDRITLLKQDYRQLSGQYSKLVSIEMIEAVGKDYLGNFVEKCASLLANNGLMLLQSITIDDRRYDNYASSVDFIQKYIFPGGFLPSLHVLAEHVKRFSDMTIRDIQDIGLDYARTLNDWYQAFARSQDVLAEQGYDERFQRMWVYYLKYCEGGFLERTISTVQMLLTKPHYRDVLNRTG</sequence>
<keyword evidence="2 7" id="KW-0489">Methyltransferase</keyword>
<dbReference type="PANTHER" id="PTHR43667">
    <property type="entry name" value="CYCLOPROPANE-FATTY-ACYL-PHOSPHOLIPID SYNTHASE"/>
    <property type="match status" value="1"/>
</dbReference>
<feature type="active site" evidence="6">
    <location>
        <position position="390"/>
    </location>
</feature>
<keyword evidence="8" id="KW-1185">Reference proteome</keyword>
<dbReference type="PIRSF" id="PIRSF003085">
    <property type="entry name" value="CMAS"/>
    <property type="match status" value="1"/>
</dbReference>
<dbReference type="RefSeq" id="WP_115591681.1">
    <property type="nucleotide sequence ID" value="NZ_QRHA01000001.1"/>
</dbReference>
<evidence type="ECO:0000313" key="8">
    <source>
        <dbReference type="Proteomes" id="UP000256561"/>
    </source>
</evidence>
<dbReference type="EMBL" id="QRHA01000001">
    <property type="protein sequence ID" value="RDV29390.1"/>
    <property type="molecule type" value="Genomic_DNA"/>
</dbReference>
<dbReference type="PANTHER" id="PTHR43667:SF2">
    <property type="entry name" value="FATTY ACID C-METHYL TRANSFERASE"/>
    <property type="match status" value="1"/>
</dbReference>
<dbReference type="CDD" id="cd02440">
    <property type="entry name" value="AdoMet_MTases"/>
    <property type="match status" value="1"/>
</dbReference>
<keyword evidence="3 7" id="KW-0808">Transferase</keyword>
<evidence type="ECO:0000256" key="3">
    <source>
        <dbReference type="ARBA" id="ARBA00022679"/>
    </source>
</evidence>
<dbReference type="SUPFAM" id="SSF53335">
    <property type="entry name" value="S-adenosyl-L-methionine-dependent methyltransferases"/>
    <property type="match status" value="1"/>
</dbReference>
<accession>A0A3D8MFJ7</accession>
<comment type="caution">
    <text evidence="7">The sequence shown here is derived from an EMBL/GenBank/DDBJ whole genome shotgun (WGS) entry which is preliminary data.</text>
</comment>
<evidence type="ECO:0000256" key="5">
    <source>
        <dbReference type="ARBA" id="ARBA00023098"/>
    </source>
</evidence>
<evidence type="ECO:0000313" key="7">
    <source>
        <dbReference type="EMBL" id="RDV29390.1"/>
    </source>
</evidence>